<dbReference type="SUPFAM" id="SSF48264">
    <property type="entry name" value="Cytochrome P450"/>
    <property type="match status" value="1"/>
</dbReference>
<organism evidence="12 13">
    <name type="scientific">Gymnopus androsaceus JB14</name>
    <dbReference type="NCBI Taxonomy" id="1447944"/>
    <lineage>
        <taxon>Eukaryota</taxon>
        <taxon>Fungi</taxon>
        <taxon>Dikarya</taxon>
        <taxon>Basidiomycota</taxon>
        <taxon>Agaricomycotina</taxon>
        <taxon>Agaricomycetes</taxon>
        <taxon>Agaricomycetidae</taxon>
        <taxon>Agaricales</taxon>
        <taxon>Marasmiineae</taxon>
        <taxon>Omphalotaceae</taxon>
        <taxon>Gymnopus</taxon>
    </lineage>
</organism>
<dbReference type="CDD" id="cd11065">
    <property type="entry name" value="CYP64-like"/>
    <property type="match status" value="1"/>
</dbReference>
<dbReference type="Gene3D" id="1.10.630.10">
    <property type="entry name" value="Cytochrome P450"/>
    <property type="match status" value="1"/>
</dbReference>
<keyword evidence="6 10" id="KW-0560">Oxidoreductase</keyword>
<dbReference type="InterPro" id="IPR050364">
    <property type="entry name" value="Cytochrome_P450_fung"/>
</dbReference>
<evidence type="ECO:0000256" key="5">
    <source>
        <dbReference type="ARBA" id="ARBA00022723"/>
    </source>
</evidence>
<dbReference type="OrthoDB" id="2789670at2759"/>
<dbReference type="InterPro" id="IPR001128">
    <property type="entry name" value="Cyt_P450"/>
</dbReference>
<dbReference type="PANTHER" id="PTHR46300">
    <property type="entry name" value="P450, PUTATIVE (EUROFUNG)-RELATED-RELATED"/>
    <property type="match status" value="1"/>
</dbReference>
<keyword evidence="5 9" id="KW-0479">Metal-binding</keyword>
<dbReference type="GO" id="GO:0005506">
    <property type="term" value="F:iron ion binding"/>
    <property type="evidence" value="ECO:0007669"/>
    <property type="project" value="InterPro"/>
</dbReference>
<evidence type="ECO:0000256" key="9">
    <source>
        <dbReference type="PIRSR" id="PIRSR602401-1"/>
    </source>
</evidence>
<feature type="transmembrane region" description="Helical" evidence="11">
    <location>
        <begin position="14"/>
        <end position="30"/>
    </location>
</feature>
<keyword evidence="13" id="KW-1185">Reference proteome</keyword>
<dbReference type="GO" id="GO:0016705">
    <property type="term" value="F:oxidoreductase activity, acting on paired donors, with incorporation or reduction of molecular oxygen"/>
    <property type="evidence" value="ECO:0007669"/>
    <property type="project" value="InterPro"/>
</dbReference>
<evidence type="ECO:0000256" key="7">
    <source>
        <dbReference type="ARBA" id="ARBA00023004"/>
    </source>
</evidence>
<dbReference type="InterPro" id="IPR002401">
    <property type="entry name" value="Cyt_P450_E_grp-I"/>
</dbReference>
<keyword evidence="11" id="KW-1133">Transmembrane helix</keyword>
<accession>A0A6A4GW40</accession>
<evidence type="ECO:0000256" key="2">
    <source>
        <dbReference type="ARBA" id="ARBA00005179"/>
    </source>
</evidence>
<evidence type="ECO:0000256" key="10">
    <source>
        <dbReference type="RuleBase" id="RU000461"/>
    </source>
</evidence>
<dbReference type="Proteomes" id="UP000799118">
    <property type="component" value="Unassembled WGS sequence"/>
</dbReference>
<evidence type="ECO:0000256" key="4">
    <source>
        <dbReference type="ARBA" id="ARBA00022617"/>
    </source>
</evidence>
<dbReference type="AlphaFoldDB" id="A0A6A4GW40"/>
<evidence type="ECO:0000256" key="6">
    <source>
        <dbReference type="ARBA" id="ARBA00023002"/>
    </source>
</evidence>
<evidence type="ECO:0000256" key="8">
    <source>
        <dbReference type="ARBA" id="ARBA00023033"/>
    </source>
</evidence>
<keyword evidence="11" id="KW-0812">Transmembrane</keyword>
<comment type="pathway">
    <text evidence="2">Secondary metabolite biosynthesis.</text>
</comment>
<dbReference type="PANTHER" id="PTHR46300:SF7">
    <property type="entry name" value="P450, PUTATIVE (EUROFUNG)-RELATED"/>
    <property type="match status" value="1"/>
</dbReference>
<protein>
    <submittedName>
        <fullName evidence="12">Cytochrome P450</fullName>
    </submittedName>
</protein>
<evidence type="ECO:0000256" key="1">
    <source>
        <dbReference type="ARBA" id="ARBA00001971"/>
    </source>
</evidence>
<dbReference type="PRINTS" id="PR00385">
    <property type="entry name" value="P450"/>
</dbReference>
<keyword evidence="11" id="KW-0472">Membrane</keyword>
<feature type="binding site" description="axial binding residue" evidence="9">
    <location>
        <position position="450"/>
    </location>
    <ligand>
        <name>heme</name>
        <dbReference type="ChEBI" id="CHEBI:30413"/>
    </ligand>
    <ligandPart>
        <name>Fe</name>
        <dbReference type="ChEBI" id="CHEBI:18248"/>
    </ligandPart>
</feature>
<reference evidence="12" key="1">
    <citation type="journal article" date="2019" name="Environ. Microbiol.">
        <title>Fungal ecological strategies reflected in gene transcription - a case study of two litter decomposers.</title>
        <authorList>
            <person name="Barbi F."/>
            <person name="Kohler A."/>
            <person name="Barry K."/>
            <person name="Baskaran P."/>
            <person name="Daum C."/>
            <person name="Fauchery L."/>
            <person name="Ihrmark K."/>
            <person name="Kuo A."/>
            <person name="LaButti K."/>
            <person name="Lipzen A."/>
            <person name="Morin E."/>
            <person name="Grigoriev I.V."/>
            <person name="Henrissat B."/>
            <person name="Lindahl B."/>
            <person name="Martin F."/>
        </authorList>
    </citation>
    <scope>NUCLEOTIDE SEQUENCE</scope>
    <source>
        <strain evidence="12">JB14</strain>
    </source>
</reference>
<proteinExistence type="inferred from homology"/>
<dbReference type="PRINTS" id="PR00463">
    <property type="entry name" value="EP450I"/>
</dbReference>
<evidence type="ECO:0000256" key="11">
    <source>
        <dbReference type="SAM" id="Phobius"/>
    </source>
</evidence>
<name>A0A6A4GW40_9AGAR</name>
<comment type="cofactor">
    <cofactor evidence="1 9">
        <name>heme</name>
        <dbReference type="ChEBI" id="CHEBI:30413"/>
    </cofactor>
</comment>
<dbReference type="GO" id="GO:0004497">
    <property type="term" value="F:monooxygenase activity"/>
    <property type="evidence" value="ECO:0007669"/>
    <property type="project" value="UniProtKB-KW"/>
</dbReference>
<dbReference type="InterPro" id="IPR017972">
    <property type="entry name" value="Cyt_P450_CS"/>
</dbReference>
<keyword evidence="4 9" id="KW-0349">Heme</keyword>
<dbReference type="PROSITE" id="PS00086">
    <property type="entry name" value="CYTOCHROME_P450"/>
    <property type="match status" value="1"/>
</dbReference>
<evidence type="ECO:0000313" key="13">
    <source>
        <dbReference type="Proteomes" id="UP000799118"/>
    </source>
</evidence>
<dbReference type="InterPro" id="IPR036396">
    <property type="entry name" value="Cyt_P450_sf"/>
</dbReference>
<keyword evidence="7 9" id="KW-0408">Iron</keyword>
<evidence type="ECO:0000313" key="12">
    <source>
        <dbReference type="EMBL" id="KAE9389998.1"/>
    </source>
</evidence>
<keyword evidence="8 10" id="KW-0503">Monooxygenase</keyword>
<comment type="similarity">
    <text evidence="3 10">Belongs to the cytochrome P450 family.</text>
</comment>
<gene>
    <name evidence="12" type="ORF">BT96DRAFT_980494</name>
</gene>
<sequence>MALLDRSLTVSNNILAWTGYAVALTILYLFQQLRFRARNPLPPGPRSFPLIGNIQCLVSSPTWITFTEWYHKYNSDVVHVNVAGNPVIILNTLEAAAELLERRSTTYSSRPPLTMLNDLMGWKWAFVIMPYGPEWKACRKLFTTMFHPNNADQHEPQELKATRNFLLHLHEKPEEYARLLRKMTGSSILSVAYGFDVNVVQDSVHTYNAEKAMDGFIAASIPGSFLVDHLPWLKYIPSWVPGASFQRQAQIWKADMEKLLHGPFAVTKSSMIEGGVEPCFVTRCFELLSDPDSKAEGMIEQTAGTMYEAGTDTTVVALTTFFLAMVKYPEYQKRAQQELDRVVGSDRLPDFGDKSSLPYIQAIVNEVLRWQPVNPLVLAHLCTEEDIYNGYRIPKNATVMANVWAMFHDETKFPDPYTFNPDRYICAADGQLNLEIMEPTSGFGFGRRICPGRHMALSTLWITIASVLAVYNISNALDENGEIIIPAGDYDTTTLQNRAYPFKCSIKLRSPECLDVMRTSVEFVEGK</sequence>
<dbReference type="Pfam" id="PF00067">
    <property type="entry name" value="p450"/>
    <property type="match status" value="1"/>
</dbReference>
<evidence type="ECO:0000256" key="3">
    <source>
        <dbReference type="ARBA" id="ARBA00010617"/>
    </source>
</evidence>
<dbReference type="GO" id="GO:0020037">
    <property type="term" value="F:heme binding"/>
    <property type="evidence" value="ECO:0007669"/>
    <property type="project" value="InterPro"/>
</dbReference>
<dbReference type="EMBL" id="ML769674">
    <property type="protein sequence ID" value="KAE9389998.1"/>
    <property type="molecule type" value="Genomic_DNA"/>
</dbReference>